<protein>
    <submittedName>
        <fullName evidence="3">Phosphoglycerate mutase</fullName>
    </submittedName>
</protein>
<dbReference type="GO" id="GO:0016791">
    <property type="term" value="F:phosphatase activity"/>
    <property type="evidence" value="ECO:0007669"/>
    <property type="project" value="TreeGrafter"/>
</dbReference>
<dbReference type="Pfam" id="PF00300">
    <property type="entry name" value="His_Phos_1"/>
    <property type="match status" value="1"/>
</dbReference>
<feature type="binding site" evidence="2">
    <location>
        <position position="59"/>
    </location>
    <ligand>
        <name>substrate</name>
    </ligand>
</feature>
<gene>
    <name evidence="3" type="ORF">SITYG_13100</name>
</gene>
<dbReference type="Proteomes" id="UP000217792">
    <property type="component" value="Chromosome"/>
</dbReference>
<evidence type="ECO:0000313" key="4">
    <source>
        <dbReference type="Proteomes" id="UP000217792"/>
    </source>
</evidence>
<organism evidence="3 4">
    <name type="scientific">Streptococcus intermedius</name>
    <dbReference type="NCBI Taxonomy" id="1338"/>
    <lineage>
        <taxon>Bacteria</taxon>
        <taxon>Bacillati</taxon>
        <taxon>Bacillota</taxon>
        <taxon>Bacilli</taxon>
        <taxon>Lactobacillales</taxon>
        <taxon>Streptococcaceae</taxon>
        <taxon>Streptococcus</taxon>
        <taxon>Streptococcus anginosus group</taxon>
    </lineage>
</organism>
<evidence type="ECO:0000256" key="1">
    <source>
        <dbReference type="PIRSR" id="PIRSR613078-1"/>
    </source>
</evidence>
<feature type="active site" description="Tele-phosphohistidine intermediate" evidence="1">
    <location>
        <position position="9"/>
    </location>
</feature>
<evidence type="ECO:0000313" key="3">
    <source>
        <dbReference type="EMBL" id="BAW17289.1"/>
    </source>
</evidence>
<dbReference type="EMBL" id="AP014880">
    <property type="protein sequence ID" value="BAW17289.1"/>
    <property type="molecule type" value="Genomic_DNA"/>
</dbReference>
<sequence length="203" mass="23766">MMNLLFVRHGKDSDQHRGGWSQLDLLSEGKREAETLANYLAQHKENYHFTKVITSDLKRAETTAMILAEKLQLPLEKVRDLRETNNGDLAGMLNSEADQKFPHLYFRSLAMDEHYPNGESPIEFYQRIKTWFELFLKENHNSDETQIVVTHGGVLNIIYHLVNQIEWTNKSNLFHAKHCSISLVNTETFRFEIENQTDFLKEK</sequence>
<evidence type="ECO:0000256" key="2">
    <source>
        <dbReference type="PIRSR" id="PIRSR613078-2"/>
    </source>
</evidence>
<reference evidence="3 4" key="1">
    <citation type="journal article" date="2017" name="Infect. Immun.">
        <title>Characterization of the Pathogenicity of Streptococcus intermedius TYG1620 Isolated from a Human Brain Abscess Based on the Complete Genome Sequence with Transcriptome Analysis and Transposon Mutagenesis in a Murine Subcutaneous Abscess Model.</title>
        <authorList>
            <person name="Hasegawa N."/>
            <person name="Sekizuka T."/>
            <person name="Sugi Y."/>
            <person name="Kawakami N."/>
            <person name="Ogasawara Y."/>
            <person name="Kato K."/>
            <person name="Yamashita A."/>
            <person name="Takeuchi F."/>
            <person name="Kuroda M."/>
        </authorList>
    </citation>
    <scope>NUCLEOTIDE SEQUENCE [LARGE SCALE GENOMIC DNA]</scope>
    <source>
        <strain evidence="3 4">TYG1620</strain>
    </source>
</reference>
<dbReference type="InterPro" id="IPR013078">
    <property type="entry name" value="His_Pase_superF_clade-1"/>
</dbReference>
<dbReference type="SMART" id="SM00855">
    <property type="entry name" value="PGAM"/>
    <property type="match status" value="1"/>
</dbReference>
<feature type="active site" description="Proton donor/acceptor" evidence="1">
    <location>
        <position position="83"/>
    </location>
</feature>
<dbReference type="PIRSF" id="PIRSF000709">
    <property type="entry name" value="6PFK_2-Ptase"/>
    <property type="match status" value="1"/>
</dbReference>
<dbReference type="CDD" id="cd07067">
    <property type="entry name" value="HP_PGM_like"/>
    <property type="match status" value="1"/>
</dbReference>
<dbReference type="InterPro" id="IPR029033">
    <property type="entry name" value="His_PPase_superfam"/>
</dbReference>
<dbReference type="PANTHER" id="PTHR48100">
    <property type="entry name" value="BROAD-SPECIFICITY PHOSPHATASE YOR283W-RELATED"/>
    <property type="match status" value="1"/>
</dbReference>
<proteinExistence type="predicted"/>
<accession>A0AAD1C8Z6</accession>
<dbReference type="PANTHER" id="PTHR48100:SF10">
    <property type="entry name" value="2-CARBOXY-D-ARABINITOL-1-PHOSPHATASE-RELATED"/>
    <property type="match status" value="1"/>
</dbReference>
<name>A0AAD1C8Z6_STRIT</name>
<dbReference type="InterPro" id="IPR050275">
    <property type="entry name" value="PGM_Phosphatase"/>
</dbReference>
<dbReference type="SUPFAM" id="SSF53254">
    <property type="entry name" value="Phosphoglycerate mutase-like"/>
    <property type="match status" value="1"/>
</dbReference>
<dbReference type="Gene3D" id="3.40.50.1240">
    <property type="entry name" value="Phosphoglycerate mutase-like"/>
    <property type="match status" value="1"/>
</dbReference>
<dbReference type="AlphaFoldDB" id="A0AAD1C8Z6"/>